<dbReference type="Pfam" id="PF00294">
    <property type="entry name" value="PfkB"/>
    <property type="match status" value="1"/>
</dbReference>
<dbReference type="RefSeq" id="WP_397092940.1">
    <property type="nucleotide sequence ID" value="NZ_JBIRYO010000009.1"/>
</dbReference>
<comment type="caution">
    <text evidence="4">The sequence shown here is derived from an EMBL/GenBank/DDBJ whole genome shotgun (WGS) entry which is preliminary data.</text>
</comment>
<dbReference type="InterPro" id="IPR011611">
    <property type="entry name" value="PfkB_dom"/>
</dbReference>
<dbReference type="EMBL" id="JBIRYO010000009">
    <property type="protein sequence ID" value="MFI2475062.1"/>
    <property type="molecule type" value="Genomic_DNA"/>
</dbReference>
<keyword evidence="2 4" id="KW-0418">Kinase</keyword>
<dbReference type="PROSITE" id="PS00584">
    <property type="entry name" value="PFKB_KINASES_2"/>
    <property type="match status" value="1"/>
</dbReference>
<evidence type="ECO:0000256" key="1">
    <source>
        <dbReference type="ARBA" id="ARBA00022679"/>
    </source>
</evidence>
<protein>
    <submittedName>
        <fullName evidence="4">PfkB family carbohydrate kinase</fullName>
    </submittedName>
</protein>
<reference evidence="4 5" key="1">
    <citation type="submission" date="2024-10" db="EMBL/GenBank/DDBJ databases">
        <title>The Natural Products Discovery Center: Release of the First 8490 Sequenced Strains for Exploring Actinobacteria Biosynthetic Diversity.</title>
        <authorList>
            <person name="Kalkreuter E."/>
            <person name="Kautsar S.A."/>
            <person name="Yang D."/>
            <person name="Bader C.D."/>
            <person name="Teijaro C.N."/>
            <person name="Fluegel L."/>
            <person name="Davis C.M."/>
            <person name="Simpson J.R."/>
            <person name="Lauterbach L."/>
            <person name="Steele A.D."/>
            <person name="Gui C."/>
            <person name="Meng S."/>
            <person name="Li G."/>
            <person name="Viehrig K."/>
            <person name="Ye F."/>
            <person name="Su P."/>
            <person name="Kiefer A.F."/>
            <person name="Nichols A."/>
            <person name="Cepeda A.J."/>
            <person name="Yan W."/>
            <person name="Fan B."/>
            <person name="Jiang Y."/>
            <person name="Adhikari A."/>
            <person name="Zheng C.-J."/>
            <person name="Schuster L."/>
            <person name="Cowan T.M."/>
            <person name="Smanski M.J."/>
            <person name="Chevrette M.G."/>
            <person name="De Carvalho L.P.S."/>
            <person name="Shen B."/>
        </authorList>
    </citation>
    <scope>NUCLEOTIDE SEQUENCE [LARGE SCALE GENOMIC DNA]</scope>
    <source>
        <strain evidence="4 5">NPDC019275</strain>
    </source>
</reference>
<accession>A0ABW7X1Y6</accession>
<dbReference type="Proteomes" id="UP001611415">
    <property type="component" value="Unassembled WGS sequence"/>
</dbReference>
<keyword evidence="1" id="KW-0808">Transferase</keyword>
<name>A0ABW7X1Y6_9NOCA</name>
<dbReference type="PANTHER" id="PTHR46969:SF1">
    <property type="entry name" value="BIFUNCTIONAL PROTEIN HLDE"/>
    <property type="match status" value="1"/>
</dbReference>
<sequence length="331" mass="34380">MISGGPLVVVGDALLDIEVEGRADRYSPDGHVPVVDVTARSFRPGGAGLAALLGVHDVAEVVLVTGLADDPAGERLRAALPSRVRLVPLPFAGSTVCKERVRAVGPCAGAGADGTPVPVTRLDFGDGRVSHDSVTADARTAIASACAVLVADYGRGAAAHPEIRALVEKQARRVPVVWDPHPRGPEPVRGAALVTPNRDEAERFVPDRPDFASRAKVLTDRWAARAVAITLGADGAVLYRRFQPSALHVPIPAERRAPAAADTCGAGDRFASAATVAMSEGAEPDNAVRHAVVSATEFVRRGAASAFATAQAASPESDRTHADVVARSVHW</sequence>
<evidence type="ECO:0000259" key="3">
    <source>
        <dbReference type="Pfam" id="PF00294"/>
    </source>
</evidence>
<dbReference type="Gene3D" id="3.40.1190.20">
    <property type="match status" value="1"/>
</dbReference>
<feature type="domain" description="Carbohydrate kinase PfkB" evidence="3">
    <location>
        <begin position="169"/>
        <end position="305"/>
    </location>
</feature>
<gene>
    <name evidence="4" type="ORF">ACH49W_16925</name>
</gene>
<evidence type="ECO:0000313" key="5">
    <source>
        <dbReference type="Proteomes" id="UP001611415"/>
    </source>
</evidence>
<evidence type="ECO:0000256" key="2">
    <source>
        <dbReference type="ARBA" id="ARBA00022777"/>
    </source>
</evidence>
<dbReference type="GO" id="GO:0016301">
    <property type="term" value="F:kinase activity"/>
    <property type="evidence" value="ECO:0007669"/>
    <property type="project" value="UniProtKB-KW"/>
</dbReference>
<dbReference type="SUPFAM" id="SSF53613">
    <property type="entry name" value="Ribokinase-like"/>
    <property type="match status" value="1"/>
</dbReference>
<dbReference type="PANTHER" id="PTHR46969">
    <property type="entry name" value="BIFUNCTIONAL PROTEIN HLDE"/>
    <property type="match status" value="1"/>
</dbReference>
<organism evidence="4 5">
    <name type="scientific">Nocardia xishanensis</name>
    <dbReference type="NCBI Taxonomy" id="238964"/>
    <lineage>
        <taxon>Bacteria</taxon>
        <taxon>Bacillati</taxon>
        <taxon>Actinomycetota</taxon>
        <taxon>Actinomycetes</taxon>
        <taxon>Mycobacteriales</taxon>
        <taxon>Nocardiaceae</taxon>
        <taxon>Nocardia</taxon>
    </lineage>
</organism>
<dbReference type="InterPro" id="IPR029056">
    <property type="entry name" value="Ribokinase-like"/>
</dbReference>
<evidence type="ECO:0000313" key="4">
    <source>
        <dbReference type="EMBL" id="MFI2475062.1"/>
    </source>
</evidence>
<dbReference type="InterPro" id="IPR002173">
    <property type="entry name" value="Carboh/pur_kinase_PfkB_CS"/>
</dbReference>
<proteinExistence type="predicted"/>
<keyword evidence="5" id="KW-1185">Reference proteome</keyword>